<name>A0A9W6P949_9ACTN</name>
<reference evidence="4" key="1">
    <citation type="submission" date="2023-02" db="EMBL/GenBank/DDBJ databases">
        <title>Nocardiopsis ansamitocini NBRC 112285.</title>
        <authorList>
            <person name="Ichikawa N."/>
            <person name="Sato H."/>
            <person name="Tonouchi N."/>
        </authorList>
    </citation>
    <scope>NUCLEOTIDE SEQUENCE</scope>
    <source>
        <strain evidence="4">NBRC 112285</strain>
    </source>
</reference>
<keyword evidence="5" id="KW-1185">Reference proteome</keyword>
<evidence type="ECO:0000313" key="5">
    <source>
        <dbReference type="Proteomes" id="UP001165092"/>
    </source>
</evidence>
<evidence type="ECO:0000256" key="2">
    <source>
        <dbReference type="ARBA" id="ARBA00023002"/>
    </source>
</evidence>
<dbReference type="PANTHER" id="PTHR43260">
    <property type="entry name" value="3-KETOSTEROID-DELTA-1-DEHYDROGENASE"/>
    <property type="match status" value="1"/>
</dbReference>
<evidence type="ECO:0000259" key="3">
    <source>
        <dbReference type="Pfam" id="PF00890"/>
    </source>
</evidence>
<gene>
    <name evidence="4" type="ORF">Nans01_42360</name>
</gene>
<dbReference type="Proteomes" id="UP001165092">
    <property type="component" value="Unassembled WGS sequence"/>
</dbReference>
<accession>A0A9W6P949</accession>
<dbReference type="InterPro" id="IPR003953">
    <property type="entry name" value="FAD-dep_OxRdtase_2_FAD-bd"/>
</dbReference>
<dbReference type="RefSeq" id="WP_285761554.1">
    <property type="nucleotide sequence ID" value="NZ_BSQG01000010.1"/>
</dbReference>
<feature type="domain" description="FAD-dependent oxidoreductase 2 FAD-binding" evidence="3">
    <location>
        <begin position="6"/>
        <end position="532"/>
    </location>
</feature>
<dbReference type="Pfam" id="PF00890">
    <property type="entry name" value="FAD_binding_2"/>
    <property type="match status" value="1"/>
</dbReference>
<dbReference type="GO" id="GO:0033765">
    <property type="term" value="F:steroid dehydrogenase activity, acting on the CH-CH group of donors"/>
    <property type="evidence" value="ECO:0007669"/>
    <property type="project" value="UniProtKB-ARBA"/>
</dbReference>
<keyword evidence="1" id="KW-0285">Flavoprotein</keyword>
<dbReference type="Gene3D" id="3.50.50.60">
    <property type="entry name" value="FAD/NAD(P)-binding domain"/>
    <property type="match status" value="1"/>
</dbReference>
<dbReference type="EMBL" id="BSQG01000010">
    <property type="protein sequence ID" value="GLU49885.1"/>
    <property type="molecule type" value="Genomic_DNA"/>
</dbReference>
<evidence type="ECO:0000313" key="4">
    <source>
        <dbReference type="EMBL" id="GLU49885.1"/>
    </source>
</evidence>
<dbReference type="InterPro" id="IPR014614">
    <property type="entry name" value="KsdD_DH"/>
</dbReference>
<keyword evidence="2" id="KW-0560">Oxidoreductase</keyword>
<dbReference type="InterPro" id="IPR036188">
    <property type="entry name" value="FAD/NAD-bd_sf"/>
</dbReference>
<dbReference type="InterPro" id="IPR027477">
    <property type="entry name" value="Succ_DH/fumarate_Rdtase_cat_sf"/>
</dbReference>
<dbReference type="Gene3D" id="3.90.700.10">
    <property type="entry name" value="Succinate dehydrogenase/fumarate reductase flavoprotein, catalytic domain"/>
    <property type="match status" value="1"/>
</dbReference>
<dbReference type="PANTHER" id="PTHR43260:SF1">
    <property type="entry name" value="KSDD-LIKE STEROID DEHYDROGENASE RV0785"/>
    <property type="match status" value="1"/>
</dbReference>
<dbReference type="NCBIfam" id="NF009472">
    <property type="entry name" value="PRK12834.1"/>
    <property type="match status" value="1"/>
</dbReference>
<dbReference type="SUPFAM" id="SSF51905">
    <property type="entry name" value="FAD/NAD(P)-binding domain"/>
    <property type="match status" value="1"/>
</dbReference>
<comment type="caution">
    <text evidence="4">The sequence shown here is derived from an EMBL/GenBank/DDBJ whole genome shotgun (WGS) entry which is preliminary data.</text>
</comment>
<organism evidence="4 5">
    <name type="scientific">Nocardiopsis ansamitocini</name>
    <dbReference type="NCBI Taxonomy" id="1670832"/>
    <lineage>
        <taxon>Bacteria</taxon>
        <taxon>Bacillati</taxon>
        <taxon>Actinomycetota</taxon>
        <taxon>Actinomycetes</taxon>
        <taxon>Streptosporangiales</taxon>
        <taxon>Nocardiopsidaceae</taxon>
        <taxon>Nocardiopsis</taxon>
    </lineage>
</organism>
<evidence type="ECO:0000256" key="1">
    <source>
        <dbReference type="ARBA" id="ARBA00022630"/>
    </source>
</evidence>
<sequence>MALDADVIVVGAGLAGLTAAAEAADAGRSVLLLDQEPETSLGGQAFWSFGGLFLVDSPEQRRMGIRDSPELARQDWMGSAGFDRPEDAWPRKWAEAYLDFAAGEKRSWLHGMGLRLFPVVGWAERGGYTANGHGNSVPRFHITWGTGPGVVAPFERRVRAAVAQGRITLLFRHRVDALTVTAGTVDGVRGTVLEPSTAERGIASSRSAVGEFDLRAQAVIVTSGGIGGDHDLVRANWPERLGAPPKRMLSGVPAHVDGRMLAITEAAGGSVVNRDRMWHYTEGIENWDPIWDRHGIRILPGPSALWLDARGNRLPAPLFPGFDTLGTLAHIMGTGHDHTWFVLTQKIIEKEFALSGSEQNPDLTGKSISGVLGRVRPGAPGPVEAFKRNGRDFVVATTLRELVAGMNAVTEEPLVDFDTVAGEVVARDREMVNPFTKDLQVVALRGARAYRGDRLIRVAAPHQLLDPKAGPLIAVRLNILTRKTLGGLHTDLSARVLRADGEPLPGVYAAGEAAGFGGGGMHGYRSLEGTFLGGCLFSGRVAGRAAAETLG</sequence>
<protein>
    <submittedName>
        <fullName evidence="4">FAD-binding dehydrogenase</fullName>
    </submittedName>
</protein>
<dbReference type="PIRSF" id="PIRSF036654">
    <property type="entry name" value="UCP036654"/>
    <property type="match status" value="1"/>
</dbReference>
<dbReference type="AlphaFoldDB" id="A0A9W6P949"/>
<proteinExistence type="predicted"/>